<name>A0A6L6TLH5_9FIRM</name>
<dbReference type="InterPro" id="IPR050902">
    <property type="entry name" value="ABC_Transporter_SBP"/>
</dbReference>
<proteinExistence type="inferred from homology"/>
<dbReference type="InterPro" id="IPR002491">
    <property type="entry name" value="ABC_transptr_periplasmic_BD"/>
</dbReference>
<dbReference type="AlphaFoldDB" id="A0A6L6TLH5"/>
<dbReference type="PROSITE" id="PS50983">
    <property type="entry name" value="FE_B12_PBP"/>
    <property type="match status" value="1"/>
</dbReference>
<evidence type="ECO:0000313" key="3">
    <source>
        <dbReference type="Proteomes" id="UP000757890"/>
    </source>
</evidence>
<protein>
    <submittedName>
        <fullName evidence="2">ABC transporter substrate-binding protein</fullName>
    </submittedName>
</protein>
<dbReference type="Pfam" id="PF01497">
    <property type="entry name" value="Peripla_BP_2"/>
    <property type="match status" value="1"/>
</dbReference>
<dbReference type="RefSeq" id="WP_227137465.1">
    <property type="nucleotide sequence ID" value="NZ_CAUQCT010000114.1"/>
</dbReference>
<dbReference type="Gene3D" id="3.40.50.1980">
    <property type="entry name" value="Nitrogenase molybdenum iron protein domain"/>
    <property type="match status" value="2"/>
</dbReference>
<dbReference type="PROSITE" id="PS51257">
    <property type="entry name" value="PROKAR_LIPOPROTEIN"/>
    <property type="match status" value="1"/>
</dbReference>
<accession>A0A6L6TLH5</accession>
<organism evidence="2 3">
    <name type="scientific">Dialister invisus</name>
    <dbReference type="NCBI Taxonomy" id="218538"/>
    <lineage>
        <taxon>Bacteria</taxon>
        <taxon>Bacillati</taxon>
        <taxon>Bacillota</taxon>
        <taxon>Negativicutes</taxon>
        <taxon>Veillonellales</taxon>
        <taxon>Veillonellaceae</taxon>
        <taxon>Dialister</taxon>
    </lineage>
</organism>
<gene>
    <name evidence="2" type="ORF">HXL70_08900</name>
</gene>
<comment type="caution">
    <text evidence="2">The sequence shown here is derived from an EMBL/GenBank/DDBJ whole genome shotgun (WGS) entry which is preliminary data.</text>
</comment>
<comment type="similarity">
    <text evidence="1">Belongs to the bacterial solute-binding protein 8 family.</text>
</comment>
<dbReference type="PANTHER" id="PTHR30535">
    <property type="entry name" value="VITAMIN B12-BINDING PROTEIN"/>
    <property type="match status" value="1"/>
</dbReference>
<evidence type="ECO:0000256" key="1">
    <source>
        <dbReference type="ARBA" id="ARBA00008814"/>
    </source>
</evidence>
<dbReference type="Proteomes" id="UP000757890">
    <property type="component" value="Unassembled WGS sequence"/>
</dbReference>
<dbReference type="SUPFAM" id="SSF53807">
    <property type="entry name" value="Helical backbone' metal receptor"/>
    <property type="match status" value="1"/>
</dbReference>
<dbReference type="EMBL" id="JABZMK010000106">
    <property type="protein sequence ID" value="MBF1130136.1"/>
    <property type="molecule type" value="Genomic_DNA"/>
</dbReference>
<evidence type="ECO:0000313" key="2">
    <source>
        <dbReference type="EMBL" id="MBF1130136.1"/>
    </source>
</evidence>
<reference evidence="2" key="1">
    <citation type="submission" date="2020-04" db="EMBL/GenBank/DDBJ databases">
        <title>Deep metagenomics examines the oral microbiome during advanced dental caries in children, revealing novel taxa and co-occurrences with host molecules.</title>
        <authorList>
            <person name="Baker J.L."/>
            <person name="Morton J.T."/>
            <person name="Dinis M."/>
            <person name="Alvarez R."/>
            <person name="Tran N.C."/>
            <person name="Knight R."/>
            <person name="Edlund A."/>
        </authorList>
    </citation>
    <scope>NUCLEOTIDE SEQUENCE</scope>
    <source>
        <strain evidence="2">JCVI_32_bin.14</strain>
    </source>
</reference>
<dbReference type="PANTHER" id="PTHR30535:SF7">
    <property type="entry name" value="IRON(III) DICITRATE-BINDING PROTEIN"/>
    <property type="match status" value="1"/>
</dbReference>
<sequence length="334" mass="37114">MMNLKTKKLIAALLIATSAGLFTAGCGTDQSAKKAPPKTADVTWTESLDGKKVDMKVTAPPKRAVSMSFATTEMMLTLGLQDQMAGTAFKEEEIYGPLADAYAKVPVLAEKWPSYEKLMSVNPDFLTGWEVPFTKRAIPAEKLIAAGIPIFVPDSMQDTKATLDTNFDDMLEYGKIFGKEDNAKKWVDGQKKKLEAVQSKLKNLPKVKAFVFDSEDGDPFTVFEGYTTNILKLIGVENVMSGQNVDKTWAKTSWESFVKADPDYIIIVDYSTSDRTEDDFAMKVDKMKNNPQLASVKAIKENHFIRVKLSEITPGVRTVDALERLAKEMHPDMK</sequence>